<dbReference type="eggNOG" id="COG2433">
    <property type="taxonomic scope" value="Bacteria"/>
</dbReference>
<dbReference type="OrthoDB" id="6812310at2"/>
<dbReference type="KEGG" id="asl:Aeqsu_2248"/>
<dbReference type="HOGENOM" id="CLU_659930_0_0_10"/>
<dbReference type="EMBL" id="CP003280">
    <property type="protein sequence ID" value="AFL81708.1"/>
    <property type="molecule type" value="Genomic_DNA"/>
</dbReference>
<sequence>MMYSSIYFKQEGNDFSHNLKSDFACFALWKPARPYRDRIRNLLATNFDILLETEIVWTDKNLKQNAKRLYEIPIRLHVPAEKWPVGHEKKIGDNKFILFVVKDNKPDYTYAMSVSKKIELSNLNVVKTKYQIRDWIKDDLKVNYAVHSTNNIYEFFFQAPLILGADIFKKLIGGEKIIKELIEKDLEGADGWKNWQEVFEILNLTNNYLVLRGFETLPINNSEKDLDILTDNYQRFASALGAAQLSHQPYKGNFKVNNEEVSLDMRFIGDKYYDIAWAKEILQTKMLRNNVYIPRKDHYFYSLLFHAKVQKPKVKAKYIDILEKLAKDLNFEWYKTEKIENDIAMGQILNGYFRSQGYFYENPIDRAVYKNESIIKFLQNNKFSLYKLWLKKIETRVLIYFPTRVISNLKRLRNKF</sequence>
<protein>
    <submittedName>
        <fullName evidence="1">Uncharacterized protein</fullName>
    </submittedName>
</protein>
<proteinExistence type="predicted"/>
<evidence type="ECO:0000313" key="2">
    <source>
        <dbReference type="Proteomes" id="UP000006049"/>
    </source>
</evidence>
<keyword evidence="2" id="KW-1185">Reference proteome</keyword>
<name>I3YXJ0_AEQSU</name>
<dbReference type="STRING" id="746697.Aeqsu_2248"/>
<reference evidence="1 2" key="1">
    <citation type="submission" date="2012-06" db="EMBL/GenBank/DDBJ databases">
        <title>The complete genome of Aequorivita sublithincola DSM 14238.</title>
        <authorList>
            <consortium name="US DOE Joint Genome Institute (JGI-PGF)"/>
            <person name="Lucas S."/>
            <person name="Copeland A."/>
            <person name="Lapidus A."/>
            <person name="Goodwin L."/>
            <person name="Pitluck S."/>
            <person name="Peters L."/>
            <person name="Munk A.C.C."/>
            <person name="Kyrpides N."/>
            <person name="Mavromatis K."/>
            <person name="Pagani I."/>
            <person name="Ivanova N."/>
            <person name="Ovchinnikova G."/>
            <person name="Zeytun A."/>
            <person name="Detter J.C."/>
            <person name="Han C."/>
            <person name="Land M."/>
            <person name="Hauser L."/>
            <person name="Markowitz V."/>
            <person name="Cheng J.-F."/>
            <person name="Hugenholtz P."/>
            <person name="Woyke T."/>
            <person name="Wu D."/>
            <person name="Tindall B."/>
            <person name="Faehnrich R."/>
            <person name="Brambilla E."/>
            <person name="Klenk H.-P."/>
            <person name="Eisen J.A."/>
        </authorList>
    </citation>
    <scope>NUCLEOTIDE SEQUENCE [LARGE SCALE GENOMIC DNA]</scope>
    <source>
        <strain evidence="2">DSM 14238 / LMG 21431 / ACAM 643 / 9-3</strain>
    </source>
</reference>
<organism evidence="1 2">
    <name type="scientific">Aequorivita sublithincola (strain DSM 14238 / LMG 21431 / ACAM 643 / 9-3)</name>
    <dbReference type="NCBI Taxonomy" id="746697"/>
    <lineage>
        <taxon>Bacteria</taxon>
        <taxon>Pseudomonadati</taxon>
        <taxon>Bacteroidota</taxon>
        <taxon>Flavobacteriia</taxon>
        <taxon>Flavobacteriales</taxon>
        <taxon>Flavobacteriaceae</taxon>
        <taxon>Aequorivita</taxon>
    </lineage>
</organism>
<accession>I3YXJ0</accession>
<dbReference type="RefSeq" id="WP_014782961.1">
    <property type="nucleotide sequence ID" value="NC_018013.1"/>
</dbReference>
<dbReference type="AlphaFoldDB" id="I3YXJ0"/>
<dbReference type="Proteomes" id="UP000006049">
    <property type="component" value="Chromosome"/>
</dbReference>
<gene>
    <name evidence="1" type="ordered locus">Aeqsu_2248</name>
</gene>
<evidence type="ECO:0000313" key="1">
    <source>
        <dbReference type="EMBL" id="AFL81708.1"/>
    </source>
</evidence>